<organism evidence="1 2">
    <name type="scientific">Nannocystis exedens</name>
    <dbReference type="NCBI Taxonomy" id="54"/>
    <lineage>
        <taxon>Bacteria</taxon>
        <taxon>Pseudomonadati</taxon>
        <taxon>Myxococcota</taxon>
        <taxon>Polyangia</taxon>
        <taxon>Nannocystales</taxon>
        <taxon>Nannocystaceae</taxon>
        <taxon>Nannocystis</taxon>
    </lineage>
</organism>
<dbReference type="EMBL" id="FOMX01000013">
    <property type="protein sequence ID" value="SFE39716.1"/>
    <property type="molecule type" value="Genomic_DNA"/>
</dbReference>
<dbReference type="InterPro" id="IPR036280">
    <property type="entry name" value="Multihaem_cyt_sf"/>
</dbReference>
<accession>A0A1I2A7A4</accession>
<gene>
    <name evidence="1" type="ORF">SAMN02745121_04102</name>
</gene>
<dbReference type="STRING" id="54.SAMN02745121_04102"/>
<name>A0A1I2A7A4_9BACT</name>
<reference evidence="2" key="1">
    <citation type="submission" date="2016-10" db="EMBL/GenBank/DDBJ databases">
        <authorList>
            <person name="Varghese N."/>
            <person name="Submissions S."/>
        </authorList>
    </citation>
    <scope>NUCLEOTIDE SEQUENCE [LARGE SCALE GENOMIC DNA]</scope>
    <source>
        <strain evidence="2">ATCC 25963</strain>
    </source>
</reference>
<evidence type="ECO:0000313" key="1">
    <source>
        <dbReference type="EMBL" id="SFE39716.1"/>
    </source>
</evidence>
<evidence type="ECO:0008006" key="3">
    <source>
        <dbReference type="Google" id="ProtNLM"/>
    </source>
</evidence>
<keyword evidence="2" id="KW-1185">Reference proteome</keyword>
<evidence type="ECO:0000313" key="2">
    <source>
        <dbReference type="Proteomes" id="UP000199400"/>
    </source>
</evidence>
<proteinExistence type="predicted"/>
<dbReference type="AlphaFoldDB" id="A0A1I2A7A4"/>
<protein>
    <recommendedName>
        <fullName evidence="3">Isoquinoline 1-oxidoreductase subunit</fullName>
    </recommendedName>
</protein>
<dbReference type="Proteomes" id="UP000199400">
    <property type="component" value="Unassembled WGS sequence"/>
</dbReference>
<dbReference type="SUPFAM" id="SSF48695">
    <property type="entry name" value="Multiheme cytochromes"/>
    <property type="match status" value="1"/>
</dbReference>
<sequence>MTAARGELAGCAGGKFDHTPGAMRLHACLVPCACLAAALVACRRAPEPEEQQQQAQAPVTIAPAEPGRLLPPEQFDAITNPLDRSRAMFAEAAKVMLHPRCTNCHPAGDTPLQGDDARIHDPPVVRGPADEGVPGLLCTSCHQDANLELARVPGAPKWHLAPIEMAWVGLTPAALCEQIKDPQRNGGKTLAQIVEHSAHDELVAWGWEPGHGRAPAPGTQAQFGALMAAWVADGAACPVAEGP</sequence>